<dbReference type="SUPFAM" id="SSF54909">
    <property type="entry name" value="Dimeric alpha+beta barrel"/>
    <property type="match status" value="1"/>
</dbReference>
<dbReference type="Gene3D" id="3.30.70.100">
    <property type="match status" value="1"/>
</dbReference>
<keyword evidence="2" id="KW-1185">Reference proteome</keyword>
<dbReference type="InterPro" id="IPR009874">
    <property type="entry name" value="DUF1428"/>
</dbReference>
<gene>
    <name evidence="1" type="ORF">NKI36_04315</name>
</gene>
<proteinExistence type="predicted"/>
<protein>
    <submittedName>
        <fullName evidence="1">DUF1428 family protein</fullName>
    </submittedName>
</protein>
<dbReference type="Pfam" id="PF07237">
    <property type="entry name" value="DUF1428"/>
    <property type="match status" value="1"/>
</dbReference>
<dbReference type="EMBL" id="JAMYQB010000002">
    <property type="protein sequence ID" value="MER9403269.1"/>
    <property type="molecule type" value="Genomic_DNA"/>
</dbReference>
<accession>A0ABV1YUC8</accession>
<name>A0ABV1YUC8_9HYPH</name>
<dbReference type="Proteomes" id="UP001433071">
    <property type="component" value="Unassembled WGS sequence"/>
</dbReference>
<reference evidence="1 2" key="1">
    <citation type="journal article" date="2024" name="Proc. Natl. Acad. Sci. U.S.A.">
        <title>The evolutionary genomics of adaptation to stress in wild rhizobium bacteria.</title>
        <authorList>
            <person name="Kehlet-Delgado H."/>
            <person name="Montoya A.P."/>
            <person name="Jensen K.T."/>
            <person name="Wendlandt C.E."/>
            <person name="Dexheimer C."/>
            <person name="Roberts M."/>
            <person name="Torres Martinez L."/>
            <person name="Friesen M.L."/>
            <person name="Griffitts J.S."/>
            <person name="Porter S.S."/>
        </authorList>
    </citation>
    <scope>NUCLEOTIDE SEQUENCE [LARGE SCALE GENOMIC DNA]</scope>
    <source>
        <strain evidence="1 2">M0641</strain>
    </source>
</reference>
<evidence type="ECO:0000313" key="1">
    <source>
        <dbReference type="EMBL" id="MER9403269.1"/>
    </source>
</evidence>
<sequence>MSYVDGFVLAVPKASLDDYKRLANLAGPIWMEHGALAYVECIGDDVPNGEVTSFPRAVQAKDDEIVVFAWVVYESRESRDTVMPKVMADPRFTPDWGPMPFDMKRMIYGGFQPFVEL</sequence>
<comment type="caution">
    <text evidence="1">The sequence shown here is derived from an EMBL/GenBank/DDBJ whole genome shotgun (WGS) entry which is preliminary data.</text>
</comment>
<dbReference type="PIRSF" id="PIRSF007028">
    <property type="entry name" value="UCP007028"/>
    <property type="match status" value="1"/>
</dbReference>
<organism evidence="1 2">
    <name type="scientific">Mesorhizobium caraganae</name>
    <dbReference type="NCBI Taxonomy" id="483206"/>
    <lineage>
        <taxon>Bacteria</taxon>
        <taxon>Pseudomonadati</taxon>
        <taxon>Pseudomonadota</taxon>
        <taxon>Alphaproteobacteria</taxon>
        <taxon>Hyphomicrobiales</taxon>
        <taxon>Phyllobacteriaceae</taxon>
        <taxon>Mesorhizobium</taxon>
    </lineage>
</organism>
<dbReference type="RefSeq" id="WP_352556438.1">
    <property type="nucleotide sequence ID" value="NZ_JAMYQB010000002.1"/>
</dbReference>
<dbReference type="InterPro" id="IPR011008">
    <property type="entry name" value="Dimeric_a/b-barrel"/>
</dbReference>
<evidence type="ECO:0000313" key="2">
    <source>
        <dbReference type="Proteomes" id="UP001433071"/>
    </source>
</evidence>